<accession>W2TXZ9</accession>
<dbReference type="GO" id="GO:0003676">
    <property type="term" value="F:nucleic acid binding"/>
    <property type="evidence" value="ECO:0007669"/>
    <property type="project" value="InterPro"/>
</dbReference>
<dbReference type="KEGG" id="nai:NECAME_05786"/>
<dbReference type="Gene3D" id="3.30.420.10">
    <property type="entry name" value="Ribonuclease H-like superfamily/Ribonuclease H"/>
    <property type="match status" value="1"/>
</dbReference>
<gene>
    <name evidence="1" type="ORF">NECAME_05786</name>
</gene>
<dbReference type="Proteomes" id="UP000053676">
    <property type="component" value="Unassembled WGS sequence"/>
</dbReference>
<keyword evidence="2" id="KW-1185">Reference proteome</keyword>
<name>W2TXZ9_NECAM</name>
<dbReference type="EMBL" id="KI657472">
    <property type="protein sequence ID" value="ETN86940.1"/>
    <property type="molecule type" value="Genomic_DNA"/>
</dbReference>
<dbReference type="AlphaFoldDB" id="W2TXZ9"/>
<reference evidence="2" key="1">
    <citation type="journal article" date="2014" name="Nat. Genet.">
        <title>Genome of the human hookworm Necator americanus.</title>
        <authorList>
            <person name="Tang Y.T."/>
            <person name="Gao X."/>
            <person name="Rosa B.A."/>
            <person name="Abubucker S."/>
            <person name="Hallsworth-Pepin K."/>
            <person name="Martin J."/>
            <person name="Tyagi R."/>
            <person name="Heizer E."/>
            <person name="Zhang X."/>
            <person name="Bhonagiri-Palsikar V."/>
            <person name="Minx P."/>
            <person name="Warren W.C."/>
            <person name="Wang Q."/>
            <person name="Zhan B."/>
            <person name="Hotez P.J."/>
            <person name="Sternberg P.W."/>
            <person name="Dougall A."/>
            <person name="Gaze S.T."/>
            <person name="Mulvenna J."/>
            <person name="Sotillo J."/>
            <person name="Ranganathan S."/>
            <person name="Rabelo E.M."/>
            <person name="Wilson R.K."/>
            <person name="Felgner P.L."/>
            <person name="Bethony J."/>
            <person name="Hawdon J.M."/>
            <person name="Gasser R.B."/>
            <person name="Loukas A."/>
            <person name="Mitreva M."/>
        </authorList>
    </citation>
    <scope>NUCLEOTIDE SEQUENCE [LARGE SCALE GENOMIC DNA]</scope>
</reference>
<sequence length="167" mass="19539">MIDQWLLFTEMSKNIAFSFEEFVERWCSTRKQVESRWATDTSGEICDKSSGCSQGVTSVVEVSWSGPRFPDKDLHVRVRVVQDEQRYQKVLEDHLLPHFTTFRRRNPVAQQDNASAQSQLQIGLMRKELNFRSSQVVLQILTRWKTYEAYLYTLYIGIVPHTALFLS</sequence>
<protein>
    <submittedName>
        <fullName evidence="1">Uncharacterized protein</fullName>
    </submittedName>
</protein>
<evidence type="ECO:0000313" key="2">
    <source>
        <dbReference type="Proteomes" id="UP000053676"/>
    </source>
</evidence>
<dbReference type="InterPro" id="IPR036397">
    <property type="entry name" value="RNaseH_sf"/>
</dbReference>
<organism evidence="1 2">
    <name type="scientific">Necator americanus</name>
    <name type="common">Human hookworm</name>
    <dbReference type="NCBI Taxonomy" id="51031"/>
    <lineage>
        <taxon>Eukaryota</taxon>
        <taxon>Metazoa</taxon>
        <taxon>Ecdysozoa</taxon>
        <taxon>Nematoda</taxon>
        <taxon>Chromadorea</taxon>
        <taxon>Rhabditida</taxon>
        <taxon>Rhabditina</taxon>
        <taxon>Rhabditomorpha</taxon>
        <taxon>Strongyloidea</taxon>
        <taxon>Ancylostomatidae</taxon>
        <taxon>Bunostominae</taxon>
        <taxon>Necator</taxon>
    </lineage>
</organism>
<evidence type="ECO:0000313" key="1">
    <source>
        <dbReference type="EMBL" id="ETN86940.1"/>
    </source>
</evidence>
<proteinExistence type="predicted"/>